<dbReference type="AlphaFoldDB" id="E9GZU3"/>
<evidence type="ECO:0000313" key="1">
    <source>
        <dbReference type="EMBL" id="EFX74871.1"/>
    </source>
</evidence>
<proteinExistence type="predicted"/>
<sequence length="71" mass="7760">MAILRCLSPPPLKKGTKSYVSNAVGPVENMKKMGIRLRKVTPVWAPANGEVERIIQPNTKMVQTTGVEGKN</sequence>
<evidence type="ECO:0000313" key="2">
    <source>
        <dbReference type="Proteomes" id="UP000000305"/>
    </source>
</evidence>
<reference evidence="1 2" key="1">
    <citation type="journal article" date="2011" name="Science">
        <title>The ecoresponsive genome of Daphnia pulex.</title>
        <authorList>
            <person name="Colbourne J.K."/>
            <person name="Pfrender M.E."/>
            <person name="Gilbert D."/>
            <person name="Thomas W.K."/>
            <person name="Tucker A."/>
            <person name="Oakley T.H."/>
            <person name="Tokishita S."/>
            <person name="Aerts A."/>
            <person name="Arnold G.J."/>
            <person name="Basu M.K."/>
            <person name="Bauer D.J."/>
            <person name="Caceres C.E."/>
            <person name="Carmel L."/>
            <person name="Casola C."/>
            <person name="Choi J.H."/>
            <person name="Detter J.C."/>
            <person name="Dong Q."/>
            <person name="Dusheyko S."/>
            <person name="Eads B.D."/>
            <person name="Frohlich T."/>
            <person name="Geiler-Samerotte K.A."/>
            <person name="Gerlach D."/>
            <person name="Hatcher P."/>
            <person name="Jogdeo S."/>
            <person name="Krijgsveld J."/>
            <person name="Kriventseva E.V."/>
            <person name="Kultz D."/>
            <person name="Laforsch C."/>
            <person name="Lindquist E."/>
            <person name="Lopez J."/>
            <person name="Manak J.R."/>
            <person name="Muller J."/>
            <person name="Pangilinan J."/>
            <person name="Patwardhan R.P."/>
            <person name="Pitluck S."/>
            <person name="Pritham E.J."/>
            <person name="Rechtsteiner A."/>
            <person name="Rho M."/>
            <person name="Rogozin I.B."/>
            <person name="Sakarya O."/>
            <person name="Salamov A."/>
            <person name="Schaack S."/>
            <person name="Shapiro H."/>
            <person name="Shiga Y."/>
            <person name="Skalitzky C."/>
            <person name="Smith Z."/>
            <person name="Souvorov A."/>
            <person name="Sung W."/>
            <person name="Tang Z."/>
            <person name="Tsuchiya D."/>
            <person name="Tu H."/>
            <person name="Vos H."/>
            <person name="Wang M."/>
            <person name="Wolf Y.I."/>
            <person name="Yamagata H."/>
            <person name="Yamada T."/>
            <person name="Ye Y."/>
            <person name="Shaw J.R."/>
            <person name="Andrews J."/>
            <person name="Crease T.J."/>
            <person name="Tang H."/>
            <person name="Lucas S.M."/>
            <person name="Robertson H.M."/>
            <person name="Bork P."/>
            <person name="Koonin E.V."/>
            <person name="Zdobnov E.M."/>
            <person name="Grigoriev I.V."/>
            <person name="Lynch M."/>
            <person name="Boore J.L."/>
        </authorList>
    </citation>
    <scope>NUCLEOTIDE SEQUENCE [LARGE SCALE GENOMIC DNA]</scope>
</reference>
<dbReference type="EMBL" id="GL732579">
    <property type="protein sequence ID" value="EFX74871.1"/>
    <property type="molecule type" value="Genomic_DNA"/>
</dbReference>
<gene>
    <name evidence="1" type="ORF">DAPPUDRAFT_251152</name>
</gene>
<dbReference type="OrthoDB" id="6381096at2759"/>
<keyword evidence="2" id="KW-1185">Reference proteome</keyword>
<dbReference type="KEGG" id="dpx:DAPPUDRAFT_251152"/>
<accession>E9GZU3</accession>
<organism evidence="1 2">
    <name type="scientific">Daphnia pulex</name>
    <name type="common">Water flea</name>
    <dbReference type="NCBI Taxonomy" id="6669"/>
    <lineage>
        <taxon>Eukaryota</taxon>
        <taxon>Metazoa</taxon>
        <taxon>Ecdysozoa</taxon>
        <taxon>Arthropoda</taxon>
        <taxon>Crustacea</taxon>
        <taxon>Branchiopoda</taxon>
        <taxon>Diplostraca</taxon>
        <taxon>Cladocera</taxon>
        <taxon>Anomopoda</taxon>
        <taxon>Daphniidae</taxon>
        <taxon>Daphnia</taxon>
    </lineage>
</organism>
<protein>
    <submittedName>
        <fullName evidence="1">Uncharacterized protein</fullName>
    </submittedName>
</protein>
<dbReference type="HOGENOM" id="CLU_2742622_0_0_1"/>
<dbReference type="Proteomes" id="UP000000305">
    <property type="component" value="Unassembled WGS sequence"/>
</dbReference>
<dbReference type="InParanoid" id="E9GZU3"/>
<name>E9GZU3_DAPPU</name>